<keyword evidence="1" id="KW-0479">Metal-binding</keyword>
<evidence type="ECO:0000256" key="1">
    <source>
        <dbReference type="ARBA" id="ARBA00022723"/>
    </source>
</evidence>
<dbReference type="GO" id="GO:0046872">
    <property type="term" value="F:metal ion binding"/>
    <property type="evidence" value="ECO:0007669"/>
    <property type="project" value="UniProtKB-KW"/>
</dbReference>
<dbReference type="Gene3D" id="2.60.120.10">
    <property type="entry name" value="Jelly Rolls"/>
    <property type="match status" value="1"/>
</dbReference>
<dbReference type="InterPro" id="IPR013096">
    <property type="entry name" value="Cupin_2"/>
</dbReference>
<protein>
    <submittedName>
        <fullName evidence="3">Mannose-6-phosphate isomerase, cupin superfamily</fullName>
    </submittedName>
</protein>
<evidence type="ECO:0000259" key="2">
    <source>
        <dbReference type="Pfam" id="PF07883"/>
    </source>
</evidence>
<keyword evidence="4" id="KW-1185">Reference proteome</keyword>
<gene>
    <name evidence="3" type="ORF">SAMN05421508_11129</name>
</gene>
<dbReference type="PANTHER" id="PTHR35848:SF9">
    <property type="entry name" value="SLL1358 PROTEIN"/>
    <property type="match status" value="1"/>
</dbReference>
<evidence type="ECO:0000313" key="3">
    <source>
        <dbReference type="EMBL" id="SOD99995.1"/>
    </source>
</evidence>
<sequence length="134" mass="14949">MAKIDPEKKALRDQEGPLPLVMNREAAESYYWGDGPNRSMGWRLLEGNDLTVIEEVMPPGAAEQRHSHTFARQYFYVLEGEAVMAVADRTYALKAGDGIHVSPKQAHQIRNDSAAEVRFLVISAPRASGDRTPR</sequence>
<dbReference type="InterPro" id="IPR014710">
    <property type="entry name" value="RmlC-like_jellyroll"/>
</dbReference>
<organism evidence="3 4">
    <name type="scientific">Caenispirillum bisanense</name>
    <dbReference type="NCBI Taxonomy" id="414052"/>
    <lineage>
        <taxon>Bacteria</taxon>
        <taxon>Pseudomonadati</taxon>
        <taxon>Pseudomonadota</taxon>
        <taxon>Alphaproteobacteria</taxon>
        <taxon>Rhodospirillales</taxon>
        <taxon>Novispirillaceae</taxon>
        <taxon>Caenispirillum</taxon>
    </lineage>
</organism>
<dbReference type="EMBL" id="OCNJ01000011">
    <property type="protein sequence ID" value="SOD99995.1"/>
    <property type="molecule type" value="Genomic_DNA"/>
</dbReference>
<dbReference type="SUPFAM" id="SSF51182">
    <property type="entry name" value="RmlC-like cupins"/>
    <property type="match status" value="1"/>
</dbReference>
<evidence type="ECO:0000313" key="4">
    <source>
        <dbReference type="Proteomes" id="UP000219621"/>
    </source>
</evidence>
<accession>A0A286GWS5</accession>
<reference evidence="3 4" key="1">
    <citation type="submission" date="2017-09" db="EMBL/GenBank/DDBJ databases">
        <authorList>
            <person name="Ehlers B."/>
            <person name="Leendertz F.H."/>
        </authorList>
    </citation>
    <scope>NUCLEOTIDE SEQUENCE [LARGE SCALE GENOMIC DNA]</scope>
    <source>
        <strain evidence="3 4">USBA 140</strain>
    </source>
</reference>
<dbReference type="GO" id="GO:0016853">
    <property type="term" value="F:isomerase activity"/>
    <property type="evidence" value="ECO:0007669"/>
    <property type="project" value="UniProtKB-KW"/>
</dbReference>
<feature type="domain" description="Cupin type-2" evidence="2">
    <location>
        <begin position="55"/>
        <end position="122"/>
    </location>
</feature>
<dbReference type="InterPro" id="IPR051610">
    <property type="entry name" value="GPI/OXD"/>
</dbReference>
<dbReference type="RefSeq" id="WP_097281016.1">
    <property type="nucleotide sequence ID" value="NZ_OCNJ01000011.1"/>
</dbReference>
<dbReference type="InterPro" id="IPR011051">
    <property type="entry name" value="RmlC_Cupin_sf"/>
</dbReference>
<name>A0A286GWS5_9PROT</name>
<dbReference type="Pfam" id="PF07883">
    <property type="entry name" value="Cupin_2"/>
    <property type="match status" value="1"/>
</dbReference>
<dbReference type="AlphaFoldDB" id="A0A286GWS5"/>
<dbReference type="Proteomes" id="UP000219621">
    <property type="component" value="Unassembled WGS sequence"/>
</dbReference>
<dbReference type="OrthoDB" id="9810191at2"/>
<dbReference type="PANTHER" id="PTHR35848">
    <property type="entry name" value="OXALATE-BINDING PROTEIN"/>
    <property type="match status" value="1"/>
</dbReference>
<proteinExistence type="predicted"/>
<keyword evidence="3" id="KW-0413">Isomerase</keyword>